<proteinExistence type="predicted"/>
<name>A0A816KC23_BRANA</name>
<feature type="non-terminal residue" evidence="3">
    <location>
        <position position="1"/>
    </location>
</feature>
<dbReference type="InterPro" id="IPR001757">
    <property type="entry name" value="P_typ_ATPase"/>
</dbReference>
<evidence type="ECO:0000256" key="2">
    <source>
        <dbReference type="SAM" id="MobiDB-lite"/>
    </source>
</evidence>
<dbReference type="GO" id="GO:0016887">
    <property type="term" value="F:ATP hydrolysis activity"/>
    <property type="evidence" value="ECO:0007669"/>
    <property type="project" value="InterPro"/>
</dbReference>
<dbReference type="Proteomes" id="UP001295469">
    <property type="component" value="Chromosome C02"/>
</dbReference>
<protein>
    <submittedName>
        <fullName evidence="3">(rape) hypothetical protein</fullName>
    </submittedName>
</protein>
<dbReference type="Gene3D" id="3.40.50.1000">
    <property type="entry name" value="HAD superfamily/HAD-like"/>
    <property type="match status" value="1"/>
</dbReference>
<dbReference type="InterPro" id="IPR023214">
    <property type="entry name" value="HAD_sf"/>
</dbReference>
<dbReference type="SUPFAM" id="SSF56784">
    <property type="entry name" value="HAD-like"/>
    <property type="match status" value="1"/>
</dbReference>
<reference evidence="3" key="1">
    <citation type="submission" date="2021-01" db="EMBL/GenBank/DDBJ databases">
        <authorList>
            <consortium name="Genoscope - CEA"/>
            <person name="William W."/>
        </authorList>
    </citation>
    <scope>NUCLEOTIDE SEQUENCE</scope>
</reference>
<accession>A0A816KC23</accession>
<dbReference type="PANTHER" id="PTHR42861">
    <property type="entry name" value="CALCIUM-TRANSPORTING ATPASE"/>
    <property type="match status" value="1"/>
</dbReference>
<dbReference type="EMBL" id="HG994366">
    <property type="protein sequence ID" value="CAF1912965.1"/>
    <property type="molecule type" value="Genomic_DNA"/>
</dbReference>
<dbReference type="AlphaFoldDB" id="A0A816KC23"/>
<dbReference type="PRINTS" id="PR00120">
    <property type="entry name" value="HATPASE"/>
</dbReference>
<dbReference type="GO" id="GO:0016020">
    <property type="term" value="C:membrane"/>
    <property type="evidence" value="ECO:0007669"/>
    <property type="project" value="InterPro"/>
</dbReference>
<keyword evidence="1" id="KW-0460">Magnesium</keyword>
<evidence type="ECO:0000313" key="3">
    <source>
        <dbReference type="EMBL" id="CAF1912965.1"/>
    </source>
</evidence>
<dbReference type="GO" id="GO:0005524">
    <property type="term" value="F:ATP binding"/>
    <property type="evidence" value="ECO:0007669"/>
    <property type="project" value="InterPro"/>
</dbReference>
<evidence type="ECO:0000256" key="1">
    <source>
        <dbReference type="ARBA" id="ARBA00022842"/>
    </source>
</evidence>
<gene>
    <name evidence="3" type="ORF">DARMORV10_C02P34210.1</name>
</gene>
<feature type="region of interest" description="Disordered" evidence="2">
    <location>
        <begin position="1"/>
        <end position="21"/>
    </location>
</feature>
<feature type="compositionally biased region" description="Basic and acidic residues" evidence="2">
    <location>
        <begin position="1"/>
        <end position="15"/>
    </location>
</feature>
<dbReference type="InterPro" id="IPR036412">
    <property type="entry name" value="HAD-like_sf"/>
</dbReference>
<organism evidence="3">
    <name type="scientific">Brassica napus</name>
    <name type="common">Rape</name>
    <dbReference type="NCBI Taxonomy" id="3708"/>
    <lineage>
        <taxon>Eukaryota</taxon>
        <taxon>Viridiplantae</taxon>
        <taxon>Streptophyta</taxon>
        <taxon>Embryophyta</taxon>
        <taxon>Tracheophyta</taxon>
        <taxon>Spermatophyta</taxon>
        <taxon>Magnoliopsida</taxon>
        <taxon>eudicotyledons</taxon>
        <taxon>Gunneridae</taxon>
        <taxon>Pentapetalae</taxon>
        <taxon>rosids</taxon>
        <taxon>malvids</taxon>
        <taxon>Brassicales</taxon>
        <taxon>Brassicaceae</taxon>
        <taxon>Brassiceae</taxon>
        <taxon>Brassica</taxon>
    </lineage>
</organism>
<sequence length="181" mass="20196">AKTSEDRAKNGEVEQRKRKRSNIKTETMRGGKLSCEDYGGEYRKVVDLFTESFRSGSSSWTSTMARLCRRFVGLRDEVHGGGGEKRRVVRDPAKVWCPRKRRREVVKNGGGRDLIENADAFAAVFPEQKYEIVKKLQELKHVCRMTGDGCSPALKRANSGINVAAATYAARGASDIVLMKP</sequence>